<dbReference type="AlphaFoldDB" id="A0A2U9BQ92"/>
<dbReference type="EMBL" id="CP026250">
    <property type="protein sequence ID" value="AWP06274.1"/>
    <property type="molecule type" value="Genomic_DNA"/>
</dbReference>
<sequence length="419" mass="45551">MNPQDWEDAMRKLQRSLHQNDSGVHKRMGDALRTNRGGDTSCDYPRYTVDEPHNGMGVSVGWEELSHPLHNSFNQESGLMNADGEPLEVDVEMDDLELARKRKQLRGLEEQILFKKASIALKTVEPGLSSDQQSAARKGATLRDRVSSILQQRNSLGVLPKRTKTSKDNLLLEDHPLKLRVKALMKQRCFDPCVLPANMEVPVVTPPPPSVISPAKEETSTMGFQRFLSLLNKGVDMDLLSRIVNDDSEDVALGEDLSNIQPPAVEDKSELGRSQPSHSGASFHGGSQQSHSGSSFLGGRQSSPSGVSFPGGSEQAHSETSYLDGSPQSHSETSYLGGSQPSHSGASFLGGRQPWPSGVSFPGLSPQSHSETSYLGESQPLHSGDSLPGCSRTDSTERKTDSPSQEKSHMKRPSLSEHP</sequence>
<evidence type="ECO:0000256" key="1">
    <source>
        <dbReference type="SAM" id="MobiDB-lite"/>
    </source>
</evidence>
<proteinExistence type="predicted"/>
<evidence type="ECO:0000313" key="2">
    <source>
        <dbReference type="EMBL" id="AWP06274.1"/>
    </source>
</evidence>
<feature type="compositionally biased region" description="Basic and acidic residues" evidence="1">
    <location>
        <begin position="394"/>
        <end position="419"/>
    </location>
</feature>
<feature type="compositionally biased region" description="Polar residues" evidence="1">
    <location>
        <begin position="318"/>
        <end position="345"/>
    </location>
</feature>
<feature type="region of interest" description="Disordered" evidence="1">
    <location>
        <begin position="254"/>
        <end position="419"/>
    </location>
</feature>
<keyword evidence="3" id="KW-1185">Reference proteome</keyword>
<feature type="compositionally biased region" description="Low complexity" evidence="1">
    <location>
        <begin position="277"/>
        <end position="313"/>
    </location>
</feature>
<organism evidence="2 3">
    <name type="scientific">Scophthalmus maximus</name>
    <name type="common">Turbot</name>
    <name type="synonym">Psetta maxima</name>
    <dbReference type="NCBI Taxonomy" id="52904"/>
    <lineage>
        <taxon>Eukaryota</taxon>
        <taxon>Metazoa</taxon>
        <taxon>Chordata</taxon>
        <taxon>Craniata</taxon>
        <taxon>Vertebrata</taxon>
        <taxon>Euteleostomi</taxon>
        <taxon>Actinopterygii</taxon>
        <taxon>Neopterygii</taxon>
        <taxon>Teleostei</taxon>
        <taxon>Neoteleostei</taxon>
        <taxon>Acanthomorphata</taxon>
        <taxon>Carangaria</taxon>
        <taxon>Pleuronectiformes</taxon>
        <taxon>Pleuronectoidei</taxon>
        <taxon>Scophthalmidae</taxon>
        <taxon>Scophthalmus</taxon>
    </lineage>
</organism>
<gene>
    <name evidence="2" type="ORF">SMAX5B_001562</name>
</gene>
<name>A0A2U9BQ92_SCOMX</name>
<dbReference type="GO" id="GO:0016853">
    <property type="term" value="F:isomerase activity"/>
    <property type="evidence" value="ECO:0007669"/>
    <property type="project" value="UniProtKB-KW"/>
</dbReference>
<feature type="compositionally biased region" description="Polar residues" evidence="1">
    <location>
        <begin position="365"/>
        <end position="376"/>
    </location>
</feature>
<accession>A0A2U9BQ92</accession>
<evidence type="ECO:0000313" key="3">
    <source>
        <dbReference type="Proteomes" id="UP000246464"/>
    </source>
</evidence>
<dbReference type="Proteomes" id="UP000246464">
    <property type="component" value="Chromosome 8"/>
</dbReference>
<protein>
    <submittedName>
        <fullName evidence="2">Putative peptidyl-prolyl cis-trans isomerase G-like</fullName>
    </submittedName>
</protein>
<reference evidence="2 3" key="1">
    <citation type="submission" date="2017-12" db="EMBL/GenBank/DDBJ databases">
        <title>Integrating genomic resources of turbot (Scophthalmus maximus) in depth evaluation of genetic and physical mapping variation across individuals.</title>
        <authorList>
            <person name="Martinez P."/>
        </authorList>
    </citation>
    <scope>NUCLEOTIDE SEQUENCE [LARGE SCALE GENOMIC DNA]</scope>
</reference>
<feature type="region of interest" description="Disordered" evidence="1">
    <location>
        <begin position="16"/>
        <end position="39"/>
    </location>
</feature>
<keyword evidence="2" id="KW-0413">Isomerase</keyword>